<gene>
    <name evidence="2" type="ORF">Mlaev_01222</name>
</gene>
<proteinExistence type="predicted"/>
<keyword evidence="3" id="KW-1185">Reference proteome</keyword>
<dbReference type="SUPFAM" id="SSF53850">
    <property type="entry name" value="Periplasmic binding protein-like II"/>
    <property type="match status" value="1"/>
</dbReference>
<dbReference type="PATRIC" id="fig|36807.3.peg.1247"/>
<sequence>MNVLPRARRRTWVASGLTGVLTAGVVFALVVGPSVVIAAPARAADVASSAVTVTAKDQDPAGYQDAPFPDLAVTVSQTKNLRQQGVSVSWTGATGHASLPFTSSNGGRWFLQIFQCWGDDPTDPQRPDRTTCQYGGTAKYGATRDATRRYEYDAIPEKDKQYSVPRVSSFEGAYTSIPFVSRKGTVVSSITTAADGTKSRDLSVDVNNNTQFDANTTNEIRWAGSGADGTGSLSFEMQTTMQSPALGCGDPVTVDGSVEGASCWLVILPRPNADNGSSTINQSGLFWDSWKHALAVRIGFEPVGARCTVGAPERQLAGSEIAALAVQSWQPALCGRSGGAVYSHLTIAESDALTAASTTEDAPLALTSYPASDNATTLTYAPIALSGLAVTFAIDRNPDPFGTVPPEYAAAVNLPFTELKLTPRLLAKLLTNSYWGSLPPELDHSYLGPNSPENITKDKDFLAINAPEWAYQSLISPSLADTLMPQGRSDAARAVWSYIMADPDAAAFMAGAPDPYGMTVNPWYATDAAKNKSGSALELPRDDFPKADPAEVVPPQQSPINVVAWRPYVNDLDSAAYLTLRGDGQVLGPWDPTSAPAKYTKTGRSLPGFQRVLGISDAPASERYEVRVASLRNPAGEYVTPTSGALLAAASAMSPAAGVSGVAGLDLGSAAARASKDAYPLALPVYAAADPALLSAPLRADYAAFIRYAAGAGQASGVALGQLPPGYASLPSSWVTAATAAADAIERGPAAPTAAPTPSDAAPASSAGAPRSASSAVAASASTTVQPATTPALGVPANALAGAVTPRDPETGAIAVAVPSSLVAGALGTGAVPLVSRLRRRVP</sequence>
<dbReference type="AlphaFoldDB" id="A0A150HFT0"/>
<comment type="caution">
    <text evidence="2">The sequence shown here is derived from an EMBL/GenBank/DDBJ whole genome shotgun (WGS) entry which is preliminary data.</text>
</comment>
<evidence type="ECO:0000313" key="2">
    <source>
        <dbReference type="EMBL" id="KXZ60966.1"/>
    </source>
</evidence>
<organism evidence="2 3">
    <name type="scientific">Microbacterium laevaniformans</name>
    <dbReference type="NCBI Taxonomy" id="36807"/>
    <lineage>
        <taxon>Bacteria</taxon>
        <taxon>Bacillati</taxon>
        <taxon>Actinomycetota</taxon>
        <taxon>Actinomycetes</taxon>
        <taxon>Micrococcales</taxon>
        <taxon>Microbacteriaceae</taxon>
        <taxon>Microbacterium</taxon>
    </lineage>
</organism>
<feature type="region of interest" description="Disordered" evidence="1">
    <location>
        <begin position="749"/>
        <end position="769"/>
    </location>
</feature>
<protein>
    <submittedName>
        <fullName evidence="2">Uncharacterized protein</fullName>
    </submittedName>
</protein>
<accession>A0A150HFT0</accession>
<name>A0A150HFT0_9MICO</name>
<dbReference type="EMBL" id="LRAD01000026">
    <property type="protein sequence ID" value="KXZ60966.1"/>
    <property type="molecule type" value="Genomic_DNA"/>
</dbReference>
<evidence type="ECO:0000313" key="3">
    <source>
        <dbReference type="Proteomes" id="UP000075357"/>
    </source>
</evidence>
<evidence type="ECO:0000256" key="1">
    <source>
        <dbReference type="SAM" id="MobiDB-lite"/>
    </source>
</evidence>
<dbReference type="Proteomes" id="UP000075357">
    <property type="component" value="Unassembled WGS sequence"/>
</dbReference>
<reference evidence="2 3" key="1">
    <citation type="submission" date="2016-01" db="EMBL/GenBank/DDBJ databases">
        <title>Draft genome sequences of Microbacterium laevaniformans LCDC 91-0039 and the type strain of Microbacterium hominis LCDC 84-209.</title>
        <authorList>
            <person name="Bernier A.-M."/>
            <person name="Bernard K."/>
        </authorList>
    </citation>
    <scope>NUCLEOTIDE SEQUENCE [LARGE SCALE GENOMIC DNA]</scope>
    <source>
        <strain evidence="2 3">LCDC 91-0039</strain>
    </source>
</reference>
<dbReference type="Gene3D" id="3.40.190.10">
    <property type="entry name" value="Periplasmic binding protein-like II"/>
    <property type="match status" value="1"/>
</dbReference>
<dbReference type="STRING" id="36807.Mlaev_01222"/>
<dbReference type="RefSeq" id="WP_005051271.1">
    <property type="nucleotide sequence ID" value="NZ_LRAD01000026.1"/>
</dbReference>